<name>A0A1Q2U360_9CAUD</name>
<organism evidence="1 2">
    <name type="scientific">Vibrio phage pTD1</name>
    <dbReference type="NCBI Taxonomy" id="1938577"/>
    <lineage>
        <taxon>Viruses</taxon>
        <taxon>Duplodnaviria</taxon>
        <taxon>Heunggongvirae</taxon>
        <taxon>Uroviricota</taxon>
        <taxon>Caudoviricetes</taxon>
        <taxon>Chimalliviridae</taxon>
        <taxon>Gorgonvirinae</taxon>
        <taxon>Tidunavirus</taxon>
        <taxon>Tidunavirus pTD1</taxon>
    </lineage>
</organism>
<proteinExistence type="predicted"/>
<dbReference type="GeneID" id="40075199"/>
<sequence>MYALSALLVAIIAIAITWTLFRQFNIDGVEQLEMRIFDDVNSHWTFLYGEEGRTMCLHTIKSTTSEETTLSYDPVLGTYVLAFSYKHFGSAECRMRALQALANHNIIREGKEALLNRDLGLIRAILTNELEPHYNEYTKDRMDEVHNHLYNYLDVTL</sequence>
<dbReference type="EMBL" id="AP017972">
    <property type="protein sequence ID" value="BAW98392.1"/>
    <property type="molecule type" value="Genomic_DNA"/>
</dbReference>
<keyword evidence="2" id="KW-1185">Reference proteome</keyword>
<dbReference type="KEGG" id="vg:40075199"/>
<evidence type="ECO:0000313" key="2">
    <source>
        <dbReference type="Proteomes" id="UP000221243"/>
    </source>
</evidence>
<evidence type="ECO:0000313" key="1">
    <source>
        <dbReference type="EMBL" id="BAW98392.1"/>
    </source>
</evidence>
<reference evidence="1 2" key="1">
    <citation type="submission" date="2017-01" db="EMBL/GenBank/DDBJ databases">
        <title>Complete Genome Sequence of Vibrio Parahaemolyticus Bacteriophage pTD1.</title>
        <authorList>
            <person name="Midorikawa Y."/>
            <person name="Sano M."/>
        </authorList>
    </citation>
    <scope>NUCLEOTIDE SEQUENCE [LARGE SCALE GENOMIC DNA]</scope>
    <source>
        <strain evidence="1">PTD1</strain>
    </source>
</reference>
<protein>
    <submittedName>
        <fullName evidence="1">Uncharacterized protein</fullName>
    </submittedName>
</protein>
<accession>A0A1Q2U360</accession>
<dbReference type="RefSeq" id="YP_009599470.1">
    <property type="nucleotide sequence ID" value="NC_041916.1"/>
</dbReference>
<dbReference type="Proteomes" id="UP000221243">
    <property type="component" value="Segment"/>
</dbReference>